<dbReference type="EMBL" id="WJXA01000003">
    <property type="protein sequence ID" value="KAF7149467.1"/>
    <property type="molecule type" value="Genomic_DNA"/>
</dbReference>
<feature type="signal peptide" evidence="1">
    <location>
        <begin position="1"/>
        <end position="21"/>
    </location>
</feature>
<dbReference type="Proteomes" id="UP000626092">
    <property type="component" value="Unassembled WGS sequence"/>
</dbReference>
<sequence>MKAIMNGFMVVVVMWCGDANCGIVGEAVAVWRDREMVVVGMGGGCDMVHEVVEVWATAKFENVGPSLEATMVFYALIIVQMKNSRFRTPTYQMEVRESRLQAVCSCSNLVSWDPDYKQLVEKYYKTVVNQKFEFHHQEVNHQKSKFTIHNPYAVKEC</sequence>
<gene>
    <name evidence="2" type="ORF">RHSIM_Rhsim03G0026100</name>
</gene>
<evidence type="ECO:0000256" key="1">
    <source>
        <dbReference type="SAM" id="SignalP"/>
    </source>
</evidence>
<organism evidence="2 3">
    <name type="scientific">Rhododendron simsii</name>
    <name type="common">Sims's rhododendron</name>
    <dbReference type="NCBI Taxonomy" id="118357"/>
    <lineage>
        <taxon>Eukaryota</taxon>
        <taxon>Viridiplantae</taxon>
        <taxon>Streptophyta</taxon>
        <taxon>Embryophyta</taxon>
        <taxon>Tracheophyta</taxon>
        <taxon>Spermatophyta</taxon>
        <taxon>Magnoliopsida</taxon>
        <taxon>eudicotyledons</taxon>
        <taxon>Gunneridae</taxon>
        <taxon>Pentapetalae</taxon>
        <taxon>asterids</taxon>
        <taxon>Ericales</taxon>
        <taxon>Ericaceae</taxon>
        <taxon>Ericoideae</taxon>
        <taxon>Rhodoreae</taxon>
        <taxon>Rhododendron</taxon>
    </lineage>
</organism>
<evidence type="ECO:0000313" key="3">
    <source>
        <dbReference type="Proteomes" id="UP000626092"/>
    </source>
</evidence>
<protein>
    <submittedName>
        <fullName evidence="2">Uncharacterized protein</fullName>
    </submittedName>
</protein>
<keyword evidence="3" id="KW-1185">Reference proteome</keyword>
<name>A0A834H8B7_RHOSS</name>
<proteinExistence type="predicted"/>
<feature type="chain" id="PRO_5032393910" evidence="1">
    <location>
        <begin position="22"/>
        <end position="157"/>
    </location>
</feature>
<comment type="caution">
    <text evidence="2">The sequence shown here is derived from an EMBL/GenBank/DDBJ whole genome shotgun (WGS) entry which is preliminary data.</text>
</comment>
<reference evidence="2" key="1">
    <citation type="submission" date="2019-11" db="EMBL/GenBank/DDBJ databases">
        <authorList>
            <person name="Liu Y."/>
            <person name="Hou J."/>
            <person name="Li T.-Q."/>
            <person name="Guan C.-H."/>
            <person name="Wu X."/>
            <person name="Wu H.-Z."/>
            <person name="Ling F."/>
            <person name="Zhang R."/>
            <person name="Shi X.-G."/>
            <person name="Ren J.-P."/>
            <person name="Chen E.-F."/>
            <person name="Sun J.-M."/>
        </authorList>
    </citation>
    <scope>NUCLEOTIDE SEQUENCE</scope>
    <source>
        <strain evidence="2">Adult_tree_wgs_1</strain>
        <tissue evidence="2">Leaves</tissue>
    </source>
</reference>
<evidence type="ECO:0000313" key="2">
    <source>
        <dbReference type="EMBL" id="KAF7149467.1"/>
    </source>
</evidence>
<dbReference type="AlphaFoldDB" id="A0A834H8B7"/>
<accession>A0A834H8B7</accession>
<keyword evidence="1" id="KW-0732">Signal</keyword>